<evidence type="ECO:0000313" key="5">
    <source>
        <dbReference type="EMBL" id="TXN17930.1"/>
    </source>
</evidence>
<keyword evidence="2" id="KW-0472">Membrane</keyword>
<reference evidence="3" key="1">
    <citation type="journal article" date="2018" name="Genome Biol.">
        <title>SKESA: strategic k-mer extension for scrupulous assemblies.</title>
        <authorList>
            <person name="Souvorov A."/>
            <person name="Agarwala R."/>
            <person name="Lipman D.J."/>
        </authorList>
    </citation>
    <scope>NUCLEOTIDE SEQUENCE</scope>
    <source>
        <strain evidence="3">1930</strain>
    </source>
</reference>
<feature type="region of interest" description="Disordered" evidence="1">
    <location>
        <begin position="70"/>
        <end position="90"/>
    </location>
</feature>
<keyword evidence="2" id="KW-1133">Transmembrane helix</keyword>
<dbReference type="EMBL" id="VRMQ01000001">
    <property type="protein sequence ID" value="TXN17930.1"/>
    <property type="molecule type" value="Genomic_DNA"/>
</dbReference>
<dbReference type="Proteomes" id="UP000856022">
    <property type="component" value="Unassembled WGS sequence"/>
</dbReference>
<reference evidence="5 6" key="3">
    <citation type="submission" date="2019-08" db="EMBL/GenBank/DDBJ databases">
        <title>Emerging of two pre-pandemic pathogenic O4:KUT lineages of Vibrio parahaemolyticus in coastal eastern China.</title>
        <authorList>
            <person name="Yu H."/>
        </authorList>
    </citation>
    <scope>NUCLEOTIDE SEQUENCE [LARGE SCALE GENOMIC DNA]</scope>
    <source>
        <strain evidence="5 6">HZ17-383</strain>
    </source>
</reference>
<feature type="compositionally biased region" description="Basic and acidic residues" evidence="1">
    <location>
        <begin position="81"/>
        <end position="90"/>
    </location>
</feature>
<dbReference type="Pfam" id="PF04964">
    <property type="entry name" value="Flp_Fap"/>
    <property type="match status" value="1"/>
</dbReference>
<feature type="transmembrane region" description="Helical" evidence="2">
    <location>
        <begin position="35"/>
        <end position="53"/>
    </location>
</feature>
<dbReference type="InterPro" id="IPR007047">
    <property type="entry name" value="Flp_Fap"/>
</dbReference>
<proteinExistence type="predicted"/>
<evidence type="ECO:0000313" key="7">
    <source>
        <dbReference type="Proteomes" id="UP000464718"/>
    </source>
</evidence>
<evidence type="ECO:0000256" key="1">
    <source>
        <dbReference type="SAM" id="MobiDB-lite"/>
    </source>
</evidence>
<reference evidence="3" key="4">
    <citation type="submission" date="2019-12" db="EMBL/GenBank/DDBJ databases">
        <authorList>
            <consortium name="NCBI Pathogen Detection Project"/>
        </authorList>
    </citation>
    <scope>NUCLEOTIDE SEQUENCE</scope>
    <source>
        <strain evidence="3">1930</strain>
    </source>
</reference>
<feature type="compositionally biased region" description="Polar residues" evidence="1">
    <location>
        <begin position="70"/>
        <end position="80"/>
    </location>
</feature>
<dbReference type="AlphaFoldDB" id="A0A2R9VUQ7"/>
<evidence type="ECO:0000313" key="4">
    <source>
        <dbReference type="EMBL" id="QHH12680.1"/>
    </source>
</evidence>
<protein>
    <submittedName>
        <fullName evidence="5">Flp family type IVb pilin</fullName>
    </submittedName>
</protein>
<dbReference type="Proteomes" id="UP000464718">
    <property type="component" value="Chromosome ii"/>
</dbReference>
<keyword evidence="2" id="KW-0812">Transmembrane</keyword>
<dbReference type="Proteomes" id="UP000321504">
    <property type="component" value="Unassembled WGS sequence"/>
</dbReference>
<evidence type="ECO:0000313" key="3">
    <source>
        <dbReference type="EMBL" id="HAS6676610.1"/>
    </source>
</evidence>
<name>A0A2R9VUQ7_VIBPH</name>
<dbReference type="EMBL" id="CP034299">
    <property type="protein sequence ID" value="QHH12680.1"/>
    <property type="molecule type" value="Genomic_DNA"/>
</dbReference>
<organism evidence="5 6">
    <name type="scientific">Vibrio parahaemolyticus</name>
    <dbReference type="NCBI Taxonomy" id="670"/>
    <lineage>
        <taxon>Bacteria</taxon>
        <taxon>Pseudomonadati</taxon>
        <taxon>Pseudomonadota</taxon>
        <taxon>Gammaproteobacteria</taxon>
        <taxon>Vibrionales</taxon>
        <taxon>Vibrionaceae</taxon>
        <taxon>Vibrio</taxon>
    </lineage>
</organism>
<evidence type="ECO:0000256" key="2">
    <source>
        <dbReference type="SAM" id="Phobius"/>
    </source>
</evidence>
<accession>A0A2R9VUQ7</accession>
<dbReference type="EMBL" id="DACQKT010000002">
    <property type="protein sequence ID" value="HAS6676610.1"/>
    <property type="molecule type" value="Genomic_DNA"/>
</dbReference>
<reference evidence="4 7" key="2">
    <citation type="submission" date="2018-12" db="EMBL/GenBank/DDBJ databases">
        <title>Genomic insights into the evolutionary origins and pathogenicity of five Vibrio parahaemolyticus strains isolated from the shrimp with acute hepatopancreatic necrosis disease (AHPND).</title>
        <authorList>
            <person name="Yang Q."/>
            <person name="Dong X."/>
            <person name="Xie G."/>
            <person name="Fu S."/>
            <person name="Zou P."/>
            <person name="Sun J."/>
            <person name="Wang Y."/>
            <person name="Huang J."/>
        </authorList>
    </citation>
    <scope>NUCLEOTIDE SEQUENCE [LARGE SCALE GENOMIC DNA]</scope>
    <source>
        <strain evidence="4 7">20160303005-1</strain>
    </source>
</reference>
<sequence>MIKPREIEVNMLLNINSKLRNIRNKFKLDKRGVTAVEYAIIAVAMSSIILLVFKQGSLQNTLSGAMSKISTSMESANTTEKASEGEKPNS</sequence>
<gene>
    <name evidence="4" type="ORF">EHC69_25920</name>
    <name evidence="5" type="ORF">FVP01_02775</name>
    <name evidence="3" type="ORF">I7278_07300</name>
</gene>
<evidence type="ECO:0000313" key="6">
    <source>
        <dbReference type="Proteomes" id="UP000321504"/>
    </source>
</evidence>